<dbReference type="PROSITE" id="PS50937">
    <property type="entry name" value="HTH_MERR_2"/>
    <property type="match status" value="1"/>
</dbReference>
<dbReference type="PANTHER" id="PTHR30204">
    <property type="entry name" value="REDOX-CYCLING DRUG-SENSING TRANSCRIPTIONAL ACTIVATOR SOXR"/>
    <property type="match status" value="1"/>
</dbReference>
<keyword evidence="7" id="KW-1185">Reference proteome</keyword>
<evidence type="ECO:0000256" key="1">
    <source>
        <dbReference type="ARBA" id="ARBA00023015"/>
    </source>
</evidence>
<dbReference type="Proteomes" id="UP000030147">
    <property type="component" value="Unassembled WGS sequence"/>
</dbReference>
<reference evidence="6 7" key="1">
    <citation type="journal article" date="2015" name="Stand. Genomic Sci.">
        <title>High quality draft genome sequence of the moderately halophilic bacterium Pontibacillus yanchengensis Y32(T) and comparison among Pontibacillus genomes.</title>
        <authorList>
            <person name="Huang J."/>
            <person name="Qiao Z.X."/>
            <person name="Tang J.W."/>
            <person name="Wang G."/>
        </authorList>
    </citation>
    <scope>NUCLEOTIDE SEQUENCE [LARGE SCALE GENOMIC DNA]</scope>
    <source>
        <strain evidence="6 7">Y32</strain>
    </source>
</reference>
<keyword evidence="2" id="KW-0238">DNA-binding</keyword>
<proteinExistence type="predicted"/>
<dbReference type="PANTHER" id="PTHR30204:SF90">
    <property type="entry name" value="HTH-TYPE TRANSCRIPTIONAL ACTIVATOR MTA"/>
    <property type="match status" value="1"/>
</dbReference>
<keyword evidence="1" id="KW-0805">Transcription regulation</keyword>
<dbReference type="InterPro" id="IPR009061">
    <property type="entry name" value="DNA-bd_dom_put_sf"/>
</dbReference>
<keyword evidence="4" id="KW-0804">Transcription</keyword>
<dbReference type="AlphaFoldDB" id="A0A0A2T6N6"/>
<evidence type="ECO:0000256" key="4">
    <source>
        <dbReference type="ARBA" id="ARBA00023163"/>
    </source>
</evidence>
<evidence type="ECO:0000256" key="3">
    <source>
        <dbReference type="ARBA" id="ARBA00023159"/>
    </source>
</evidence>
<dbReference type="OrthoDB" id="9814833at2"/>
<organism evidence="6 7">
    <name type="scientific">Pontibacillus yanchengensis Y32</name>
    <dbReference type="NCBI Taxonomy" id="1385514"/>
    <lineage>
        <taxon>Bacteria</taxon>
        <taxon>Bacillati</taxon>
        <taxon>Bacillota</taxon>
        <taxon>Bacilli</taxon>
        <taxon>Bacillales</taxon>
        <taxon>Bacillaceae</taxon>
        <taxon>Pontibacillus</taxon>
    </lineage>
</organism>
<dbReference type="Gene3D" id="1.10.1660.10">
    <property type="match status" value="1"/>
</dbReference>
<dbReference type="SUPFAM" id="SSF89082">
    <property type="entry name" value="Antibiotic binding domain of TipA-like multidrug resistance regulators"/>
    <property type="match status" value="1"/>
</dbReference>
<dbReference type="EMBL" id="AVBF01000079">
    <property type="protein sequence ID" value="KGP71169.1"/>
    <property type="molecule type" value="Genomic_DNA"/>
</dbReference>
<evidence type="ECO:0000259" key="5">
    <source>
        <dbReference type="PROSITE" id="PS50937"/>
    </source>
</evidence>
<dbReference type="Pfam" id="PF13411">
    <property type="entry name" value="MerR_1"/>
    <property type="match status" value="1"/>
</dbReference>
<gene>
    <name evidence="6" type="ORF">N782_20895</name>
</gene>
<sequence>MYKVKEVANLVGVSVRTLHHYDEIELLQPESITPAGYRLYTNQNLKRLQQILFFKEMGISLQQIKNILDRPDFDQLEALRMHEEMLKKKKSRIDTMIQTVQQSIHALEHGNEMEETEMFKGFDMKEIEEHQKRYAEEVRQTYPNDLVKQSEQKTSQYTAQDWKRIKEETNDIYQAIASHMSQGPDDPEVQRNVARWHQFITNNFYDCSIDIFRGLADLYVADERFTKNIDKHKEGLAVFLSEAMIIYCDEQQK</sequence>
<protein>
    <submittedName>
        <fullName evidence="6">MerR family transcriptional regulator</fullName>
    </submittedName>
</protein>
<dbReference type="InterPro" id="IPR000551">
    <property type="entry name" value="MerR-type_HTH_dom"/>
</dbReference>
<feature type="domain" description="HTH merR-type" evidence="5">
    <location>
        <begin position="1"/>
        <end position="70"/>
    </location>
</feature>
<dbReference type="eggNOG" id="COG0789">
    <property type="taxonomic scope" value="Bacteria"/>
</dbReference>
<dbReference type="GO" id="GO:0003700">
    <property type="term" value="F:DNA-binding transcription factor activity"/>
    <property type="evidence" value="ECO:0007669"/>
    <property type="project" value="InterPro"/>
</dbReference>
<dbReference type="RefSeq" id="WP_036823662.1">
    <property type="nucleotide sequence ID" value="NZ_AVBF01000079.1"/>
</dbReference>
<dbReference type="InterPro" id="IPR047057">
    <property type="entry name" value="MerR_fam"/>
</dbReference>
<keyword evidence="3" id="KW-0010">Activator</keyword>
<dbReference type="SUPFAM" id="SSF46955">
    <property type="entry name" value="Putative DNA-binding domain"/>
    <property type="match status" value="1"/>
</dbReference>
<dbReference type="InterPro" id="IPR036244">
    <property type="entry name" value="TipA-like_antibiotic-bd"/>
</dbReference>
<evidence type="ECO:0000256" key="2">
    <source>
        <dbReference type="ARBA" id="ARBA00023125"/>
    </source>
</evidence>
<name>A0A0A2T6N6_9BACI</name>
<dbReference type="STRING" id="1385514.N782_20895"/>
<dbReference type="CDD" id="cd01106">
    <property type="entry name" value="HTH_TipAL-Mta"/>
    <property type="match status" value="1"/>
</dbReference>
<dbReference type="Pfam" id="PF07739">
    <property type="entry name" value="TipAS"/>
    <property type="match status" value="1"/>
</dbReference>
<comment type="caution">
    <text evidence="6">The sequence shown here is derived from an EMBL/GenBank/DDBJ whole genome shotgun (WGS) entry which is preliminary data.</text>
</comment>
<evidence type="ECO:0000313" key="6">
    <source>
        <dbReference type="EMBL" id="KGP71169.1"/>
    </source>
</evidence>
<evidence type="ECO:0000313" key="7">
    <source>
        <dbReference type="Proteomes" id="UP000030147"/>
    </source>
</evidence>
<dbReference type="InterPro" id="IPR012925">
    <property type="entry name" value="TipAS_dom"/>
</dbReference>
<dbReference type="SMART" id="SM00422">
    <property type="entry name" value="HTH_MERR"/>
    <property type="match status" value="1"/>
</dbReference>
<dbReference type="GO" id="GO:0003677">
    <property type="term" value="F:DNA binding"/>
    <property type="evidence" value="ECO:0007669"/>
    <property type="project" value="UniProtKB-KW"/>
</dbReference>
<dbReference type="Gene3D" id="1.10.490.50">
    <property type="entry name" value="Antibiotic binding domain of TipA-like multidrug resistance regulators"/>
    <property type="match status" value="1"/>
</dbReference>
<accession>A0A0A2T6N6</accession>